<dbReference type="PANTHER" id="PTHR43433:SF5">
    <property type="entry name" value="AB HYDROLASE-1 DOMAIN-CONTAINING PROTEIN"/>
    <property type="match status" value="1"/>
</dbReference>
<accession>A0A2M9C6N4</accession>
<dbReference type="InterPro" id="IPR029058">
    <property type="entry name" value="AB_hydrolase_fold"/>
</dbReference>
<sequence>MGYIELKNATIYYEVFGAENNETIILISGLNTQMTRWELPFRNKVVEEGFRVICFDNRDCGKSTFTTYNSNDSYSFSLNDFLQHPEKYPAPYSLLDMADDIKDLLHSLGIRSANIVGRSMGGIIAQLFASRYPEMTQTLTLLMSSSFNPALPKADDALIGKMTNSTTNFHDNKQAYIHEKVDFMKAIYGNKYSFNEEKERWLIIEDESRKSPFVRPFRQIIALLSYQYDSNVLTSLHVPTLTIHGDEDPLFNIEHAVDLKNTIPYCELIIKRGMGHAIPDSLFPSLVKDISNFIAKTE</sequence>
<dbReference type="PANTHER" id="PTHR43433">
    <property type="entry name" value="HYDROLASE, ALPHA/BETA FOLD FAMILY PROTEIN"/>
    <property type="match status" value="1"/>
</dbReference>
<dbReference type="EMBL" id="PGFD01000001">
    <property type="protein sequence ID" value="PJJ66456.1"/>
    <property type="molecule type" value="Genomic_DNA"/>
</dbReference>
<dbReference type="OrthoDB" id="9780932at2"/>
<feature type="domain" description="AB hydrolase-1" evidence="1">
    <location>
        <begin position="23"/>
        <end position="276"/>
    </location>
</feature>
<dbReference type="Proteomes" id="UP000228740">
    <property type="component" value="Unassembled WGS sequence"/>
</dbReference>
<dbReference type="GO" id="GO:0046503">
    <property type="term" value="P:glycerolipid catabolic process"/>
    <property type="evidence" value="ECO:0007669"/>
    <property type="project" value="TreeGrafter"/>
</dbReference>
<protein>
    <submittedName>
        <fullName evidence="2">Pimeloyl-ACP methyl ester carboxylesterase</fullName>
    </submittedName>
</protein>
<dbReference type="InterPro" id="IPR050471">
    <property type="entry name" value="AB_hydrolase"/>
</dbReference>
<dbReference type="AlphaFoldDB" id="A0A2M9C6N4"/>
<evidence type="ECO:0000313" key="3">
    <source>
        <dbReference type="Proteomes" id="UP000228740"/>
    </source>
</evidence>
<comment type="caution">
    <text evidence="2">The sequence shown here is derived from an EMBL/GenBank/DDBJ whole genome shotgun (WGS) entry which is preliminary data.</text>
</comment>
<dbReference type="RefSeq" id="WP_100375246.1">
    <property type="nucleotide sequence ID" value="NZ_PGFD01000001.1"/>
</dbReference>
<proteinExistence type="predicted"/>
<dbReference type="InterPro" id="IPR000073">
    <property type="entry name" value="AB_hydrolase_1"/>
</dbReference>
<gene>
    <name evidence="2" type="ORF">CLV73_0440</name>
</gene>
<evidence type="ECO:0000313" key="2">
    <source>
        <dbReference type="EMBL" id="PJJ66456.1"/>
    </source>
</evidence>
<dbReference type="SUPFAM" id="SSF53474">
    <property type="entry name" value="alpha/beta-Hydrolases"/>
    <property type="match status" value="1"/>
</dbReference>
<reference evidence="2 3" key="1">
    <citation type="submission" date="2017-11" db="EMBL/GenBank/DDBJ databases">
        <title>Genomic Encyclopedia of Archaeal and Bacterial Type Strains, Phase II (KMG-II): From Individual Species to Whole Genera.</title>
        <authorList>
            <person name="Goeker M."/>
        </authorList>
    </citation>
    <scope>NUCLEOTIDE SEQUENCE [LARGE SCALE GENOMIC DNA]</scope>
    <source>
        <strain evidence="2 3">DSM 27617</strain>
    </source>
</reference>
<dbReference type="GO" id="GO:0004806">
    <property type="term" value="F:triacylglycerol lipase activity"/>
    <property type="evidence" value="ECO:0007669"/>
    <property type="project" value="TreeGrafter"/>
</dbReference>
<evidence type="ECO:0000259" key="1">
    <source>
        <dbReference type="Pfam" id="PF00561"/>
    </source>
</evidence>
<keyword evidence="3" id="KW-1185">Reference proteome</keyword>
<organism evidence="2 3">
    <name type="scientific">Chryseobacterium geocarposphaerae</name>
    <dbReference type="NCBI Taxonomy" id="1416776"/>
    <lineage>
        <taxon>Bacteria</taxon>
        <taxon>Pseudomonadati</taxon>
        <taxon>Bacteroidota</taxon>
        <taxon>Flavobacteriia</taxon>
        <taxon>Flavobacteriales</taxon>
        <taxon>Weeksellaceae</taxon>
        <taxon>Chryseobacterium group</taxon>
        <taxon>Chryseobacterium</taxon>
    </lineage>
</organism>
<dbReference type="Pfam" id="PF00561">
    <property type="entry name" value="Abhydrolase_1"/>
    <property type="match status" value="1"/>
</dbReference>
<name>A0A2M9C6N4_9FLAO</name>
<dbReference type="Gene3D" id="3.40.50.1820">
    <property type="entry name" value="alpha/beta hydrolase"/>
    <property type="match status" value="1"/>
</dbReference>